<dbReference type="AlphaFoldDB" id="A0A3B6U6Z3"/>
<proteinExistence type="inferred from homology"/>
<feature type="compositionally biased region" description="Basic residues" evidence="6">
    <location>
        <begin position="266"/>
        <end position="275"/>
    </location>
</feature>
<comment type="subcellular location">
    <subcellularLocation>
        <location evidence="1">Cytoplasm</location>
        <location evidence="1">Cytoskeleton</location>
    </subcellularLocation>
</comment>
<dbReference type="PANTHER" id="PTHR31358:SF30">
    <property type="entry name" value="PROTEIN WVD2-LIKE 4"/>
    <property type="match status" value="1"/>
</dbReference>
<evidence type="ECO:0000256" key="6">
    <source>
        <dbReference type="SAM" id="MobiDB-lite"/>
    </source>
</evidence>
<accession>A0A3B6U6Z3</accession>
<reference evidence="8" key="2">
    <citation type="submission" date="2018-10" db="UniProtKB">
        <authorList>
            <consortium name="EnsemblPlants"/>
        </authorList>
    </citation>
    <scope>IDENTIFICATION</scope>
</reference>
<evidence type="ECO:0000256" key="4">
    <source>
        <dbReference type="ARBA" id="ARBA00022701"/>
    </source>
</evidence>
<dbReference type="EnsemblPlants" id="TraesCSU02G139700.2">
    <property type="protein sequence ID" value="TraesCSU02G139700.2"/>
    <property type="gene ID" value="TraesCSU02G139700"/>
</dbReference>
<gene>
    <name evidence="8" type="primary">LOC123173009</name>
</gene>
<comment type="similarity">
    <text evidence="2">Belongs to the TPX2 family.</text>
</comment>
<feature type="compositionally biased region" description="Polar residues" evidence="6">
    <location>
        <begin position="392"/>
        <end position="408"/>
    </location>
</feature>
<feature type="compositionally biased region" description="Polar residues" evidence="6">
    <location>
        <begin position="205"/>
        <end position="215"/>
    </location>
</feature>
<protein>
    <recommendedName>
        <fullName evidence="7">TPX2 C-terminal domain-containing protein</fullName>
    </recommendedName>
</protein>
<evidence type="ECO:0000313" key="9">
    <source>
        <dbReference type="Proteomes" id="UP000019116"/>
    </source>
</evidence>
<reference evidence="8" key="1">
    <citation type="submission" date="2018-08" db="EMBL/GenBank/DDBJ databases">
        <authorList>
            <person name="Rossello M."/>
        </authorList>
    </citation>
    <scope>NUCLEOTIDE SEQUENCE [LARGE SCALE GENOMIC DNA]</scope>
    <source>
        <strain evidence="8">cv. Chinese Spring</strain>
    </source>
</reference>
<evidence type="ECO:0000256" key="2">
    <source>
        <dbReference type="ARBA" id="ARBA00005885"/>
    </source>
</evidence>
<keyword evidence="3" id="KW-0963">Cytoplasm</keyword>
<dbReference type="Gramene" id="TraesPARA_EIv1.0_1346750.7">
    <property type="protein sequence ID" value="TraesPARA_EIv1.0_1346750.7.CDS"/>
    <property type="gene ID" value="TraesPARA_EIv1.0_1346750"/>
</dbReference>
<sequence length="408" mass="42503">MEGAAANGLGGEENIVVKARKEDVAVAAPVDVDGGDHVDLADGDALVGSATAVPSTEEPARAPTKKVGSADASGRKKGNVLNGKVVSASAAPRGKKPGLSQSASFPARGTTGVRKGGAMTSLAKQAKPEGKGAVPNGTAASSGRGTEKKGNLAQMPAAHQSMPVKPESVDSTPNDTSSEVQESNENTAKPYRQSFPAKMEDDVHSTTSSTNTQRKNAAASGFSFRLEERAEKRKEFLKKLEEKIHAKEIEQTNLQEKSKIAPTRARSPKLGRHKPTSSVTAASADGSVSCESPRRTTNPAKVNRGVENNKPRVTASKPGQRLVTKAPSLASITAKAETRPIATKQKTSKTKPKVSREKVQQLLENPVEIPPAEPSALEGLAAEPSVEDETGLGSTTPPVTSNEVLVHG</sequence>
<keyword evidence="5" id="KW-0206">Cytoskeleton</keyword>
<dbReference type="GO" id="GO:0005874">
    <property type="term" value="C:microtubule"/>
    <property type="evidence" value="ECO:0007669"/>
    <property type="project" value="UniProtKB-KW"/>
</dbReference>
<dbReference type="Pfam" id="PF06886">
    <property type="entry name" value="TPX2"/>
    <property type="match status" value="1"/>
</dbReference>
<dbReference type="Proteomes" id="UP000019116">
    <property type="component" value="Chromosome Un"/>
</dbReference>
<organism evidence="8">
    <name type="scientific">Triticum aestivum</name>
    <name type="common">Wheat</name>
    <dbReference type="NCBI Taxonomy" id="4565"/>
    <lineage>
        <taxon>Eukaryota</taxon>
        <taxon>Viridiplantae</taxon>
        <taxon>Streptophyta</taxon>
        <taxon>Embryophyta</taxon>
        <taxon>Tracheophyta</taxon>
        <taxon>Spermatophyta</taxon>
        <taxon>Magnoliopsida</taxon>
        <taxon>Liliopsida</taxon>
        <taxon>Poales</taxon>
        <taxon>Poaceae</taxon>
        <taxon>BOP clade</taxon>
        <taxon>Pooideae</taxon>
        <taxon>Triticodae</taxon>
        <taxon>Triticeae</taxon>
        <taxon>Triticinae</taxon>
        <taxon>Triticum</taxon>
    </lineage>
</organism>
<dbReference type="PANTHER" id="PTHR31358">
    <property type="entry name" value="PROTEIN WVD2-LIKE 4"/>
    <property type="match status" value="1"/>
</dbReference>
<evidence type="ECO:0000259" key="7">
    <source>
        <dbReference type="Pfam" id="PF06886"/>
    </source>
</evidence>
<feature type="region of interest" description="Disordered" evidence="6">
    <location>
        <begin position="251"/>
        <end position="408"/>
    </location>
</feature>
<dbReference type="InterPro" id="IPR044833">
    <property type="entry name" value="WDL5/6"/>
</dbReference>
<dbReference type="InterPro" id="IPR027329">
    <property type="entry name" value="TPX2_C"/>
</dbReference>
<feature type="region of interest" description="Disordered" evidence="6">
    <location>
        <begin position="51"/>
        <end position="221"/>
    </location>
</feature>
<dbReference type="Gramene" id="TraesCSU02G139700.2">
    <property type="protein sequence ID" value="TraesCSU02G139700.2"/>
    <property type="gene ID" value="TraesCSU02G139700"/>
</dbReference>
<dbReference type="GO" id="GO:0008017">
    <property type="term" value="F:microtubule binding"/>
    <property type="evidence" value="ECO:0007669"/>
    <property type="project" value="InterPro"/>
</dbReference>
<feature type="compositionally biased region" description="Polar residues" evidence="6">
    <location>
        <begin position="169"/>
        <end position="187"/>
    </location>
</feature>
<evidence type="ECO:0000313" key="8">
    <source>
        <dbReference type="EnsemblPlants" id="TraesCSU02G139700.2"/>
    </source>
</evidence>
<name>A0A3B6U6Z3_WHEAT</name>
<evidence type="ECO:0000256" key="5">
    <source>
        <dbReference type="ARBA" id="ARBA00023212"/>
    </source>
</evidence>
<dbReference type="OrthoDB" id="1939285at2759"/>
<feature type="domain" description="TPX2 C-terminal" evidence="7">
    <location>
        <begin position="222"/>
        <end position="260"/>
    </location>
</feature>
<keyword evidence="9" id="KW-1185">Reference proteome</keyword>
<evidence type="ECO:0000256" key="3">
    <source>
        <dbReference type="ARBA" id="ARBA00022490"/>
    </source>
</evidence>
<dbReference type="OMA" id="CEENPQD"/>
<dbReference type="Gramene" id="TraesCSU03G0118900.3">
    <property type="protein sequence ID" value="TraesCSU03G0118900.3.CDS"/>
    <property type="gene ID" value="TraesCSU03G0118900"/>
</dbReference>
<evidence type="ECO:0000256" key="1">
    <source>
        <dbReference type="ARBA" id="ARBA00004245"/>
    </source>
</evidence>
<keyword evidence="4" id="KW-0493">Microtubule</keyword>